<gene>
    <name evidence="3" type="ORF">DSOUD_2295</name>
</gene>
<organism evidence="3 4">
    <name type="scientific">Desulfuromonas soudanensis</name>
    <dbReference type="NCBI Taxonomy" id="1603606"/>
    <lineage>
        <taxon>Bacteria</taxon>
        <taxon>Pseudomonadati</taxon>
        <taxon>Thermodesulfobacteriota</taxon>
        <taxon>Desulfuromonadia</taxon>
        <taxon>Desulfuromonadales</taxon>
        <taxon>Desulfuromonadaceae</taxon>
        <taxon>Desulfuromonas</taxon>
    </lineage>
</organism>
<accession>A0A0M4D292</accession>
<dbReference type="PANTHER" id="PTHR35792">
    <property type="entry name" value="GENERAL STRESS PROTEIN"/>
    <property type="match status" value="1"/>
</dbReference>
<evidence type="ECO:0000313" key="4">
    <source>
        <dbReference type="Proteomes" id="UP000057158"/>
    </source>
</evidence>
<sequence>MADECRCSGVGNVFLALVMGAAIGGGLALLTAPRSGKETRDKVRDMADDVRDKVNKITEEAEARIREAIEEGREVLVEKGDLIKTALEAGKEAMEAERAKHPKTA</sequence>
<keyword evidence="2" id="KW-1133">Transmembrane helix</keyword>
<dbReference type="RefSeq" id="WP_053551095.1">
    <property type="nucleotide sequence ID" value="NZ_CP010802.1"/>
</dbReference>
<dbReference type="Pfam" id="PF12732">
    <property type="entry name" value="YtxH"/>
    <property type="match status" value="1"/>
</dbReference>
<evidence type="ECO:0000256" key="1">
    <source>
        <dbReference type="SAM" id="Coils"/>
    </source>
</evidence>
<dbReference type="InterPro" id="IPR024623">
    <property type="entry name" value="YtxH"/>
</dbReference>
<dbReference type="KEGG" id="des:DSOUD_2295"/>
<dbReference type="STRING" id="1603606.DSOUD_2295"/>
<keyword evidence="1" id="KW-0175">Coiled coil</keyword>
<dbReference type="Proteomes" id="UP000057158">
    <property type="component" value="Chromosome"/>
</dbReference>
<feature type="transmembrane region" description="Helical" evidence="2">
    <location>
        <begin position="12"/>
        <end position="32"/>
    </location>
</feature>
<dbReference type="AlphaFoldDB" id="A0A0M4D292"/>
<dbReference type="PATRIC" id="fig|1603606.3.peg.2481"/>
<dbReference type="InterPro" id="IPR052928">
    <property type="entry name" value="Desiccation-related_membrane"/>
</dbReference>
<keyword evidence="2" id="KW-0812">Transmembrane</keyword>
<dbReference type="OrthoDB" id="5397510at2"/>
<protein>
    <submittedName>
        <fullName evidence="3">Gas vesicle protein</fullName>
    </submittedName>
</protein>
<proteinExistence type="predicted"/>
<keyword evidence="2" id="KW-0472">Membrane</keyword>
<dbReference type="Gene3D" id="1.20.120.20">
    <property type="entry name" value="Apolipoprotein"/>
    <property type="match status" value="1"/>
</dbReference>
<evidence type="ECO:0000313" key="3">
    <source>
        <dbReference type="EMBL" id="ALC17058.1"/>
    </source>
</evidence>
<dbReference type="SUPFAM" id="SSF58113">
    <property type="entry name" value="Apolipoprotein A-I"/>
    <property type="match status" value="1"/>
</dbReference>
<dbReference type="PANTHER" id="PTHR35792:SF2">
    <property type="entry name" value="GENERAL STRESS PROTEIN"/>
    <property type="match status" value="1"/>
</dbReference>
<reference evidence="3 4" key="1">
    <citation type="submission" date="2015-07" db="EMBL/GenBank/DDBJ databases">
        <title>Isolation and Genomic Characterization of a Novel Halophilic Metal-Reducing Deltaproteobacterium from the Deep Subsurface.</title>
        <authorList>
            <person name="Badalamenti J.P."/>
            <person name="Summers Z.M."/>
            <person name="Gralnick J.A."/>
            <person name="Bond D.R."/>
        </authorList>
    </citation>
    <scope>NUCLEOTIDE SEQUENCE [LARGE SCALE GENOMIC DNA]</scope>
    <source>
        <strain evidence="3 4">WTL</strain>
    </source>
</reference>
<name>A0A0M4D292_9BACT</name>
<feature type="coiled-coil region" evidence="1">
    <location>
        <begin position="40"/>
        <end position="71"/>
    </location>
</feature>
<evidence type="ECO:0000256" key="2">
    <source>
        <dbReference type="SAM" id="Phobius"/>
    </source>
</evidence>
<keyword evidence="4" id="KW-1185">Reference proteome</keyword>
<dbReference type="EMBL" id="CP010802">
    <property type="protein sequence ID" value="ALC17058.1"/>
    <property type="molecule type" value="Genomic_DNA"/>
</dbReference>